<dbReference type="PANTHER" id="PTHR35580:SF1">
    <property type="entry name" value="PHYTASE-LIKE DOMAIN-CONTAINING PROTEIN"/>
    <property type="match status" value="1"/>
</dbReference>
<protein>
    <submittedName>
        <fullName evidence="1">T9SS type A sorting domain-containing protein</fullName>
    </submittedName>
</protein>
<proteinExistence type="predicted"/>
<dbReference type="NCBIfam" id="TIGR04183">
    <property type="entry name" value="Por_Secre_tail"/>
    <property type="match status" value="1"/>
</dbReference>
<dbReference type="Proteomes" id="UP000831796">
    <property type="component" value="Chromosome"/>
</dbReference>
<dbReference type="InterPro" id="IPR052918">
    <property type="entry name" value="Motility_Chemotaxis_Reg"/>
</dbReference>
<reference evidence="1" key="1">
    <citation type="submission" date="2022-04" db="EMBL/GenBank/DDBJ databases">
        <title>Hymenobacter sp. isolated from the air.</title>
        <authorList>
            <person name="Won M."/>
            <person name="Lee C.-M."/>
            <person name="Woen H.-Y."/>
            <person name="Kwon S.-W."/>
        </authorList>
    </citation>
    <scope>NUCLEOTIDE SEQUENCE</scope>
    <source>
        <strain evidence="1">5116S-3</strain>
    </source>
</reference>
<dbReference type="EMBL" id="CP095046">
    <property type="protein sequence ID" value="UOQ71419.1"/>
    <property type="molecule type" value="Genomic_DNA"/>
</dbReference>
<dbReference type="KEGG" id="hcu:MUN79_22785"/>
<dbReference type="InterPro" id="IPR026444">
    <property type="entry name" value="Secre_tail"/>
</dbReference>
<evidence type="ECO:0000313" key="1">
    <source>
        <dbReference type="EMBL" id="UOQ71419.1"/>
    </source>
</evidence>
<dbReference type="SUPFAM" id="SSF63829">
    <property type="entry name" value="Calcium-dependent phosphotriesterase"/>
    <property type="match status" value="1"/>
</dbReference>
<keyword evidence="2" id="KW-1185">Reference proteome</keyword>
<name>A0A8T9Q7E4_9BACT</name>
<dbReference type="AlphaFoldDB" id="A0A8T9Q7E4"/>
<dbReference type="PANTHER" id="PTHR35580">
    <property type="entry name" value="CELL SURFACE GLYCOPROTEIN (S-LAYER PROTEIN)-LIKE PROTEIN"/>
    <property type="match status" value="1"/>
</dbReference>
<sequence>MLVAKYDRQGLLLWARQAGGTSDELGSDLAVDAAGNLYLSALFTGTTRFGTTTASSAGGMDGVVAKYSPQGAVEWVRSGGGSGADALGDVALDAAGNVYVLGYFSTTATFTTATLTSTGGYDLVVASYTPQGQVRWVQQAGGPADESGIYLGLSASGDVFVFASSAGTASFGPVAVATASGGEGIIARLSSSVLSAQPARFQMLSFSPNPATTTLSLPSLPAGTPVQLLDALGRVVRQTTVSAAAQVSVRGLAPGLYTLHATDARGQQYSGRVAVE</sequence>
<organism evidence="1 2">
    <name type="scientific">Hymenobacter cellulosilyticus</name>
    <dbReference type="NCBI Taxonomy" id="2932248"/>
    <lineage>
        <taxon>Bacteria</taxon>
        <taxon>Pseudomonadati</taxon>
        <taxon>Bacteroidota</taxon>
        <taxon>Cytophagia</taxon>
        <taxon>Cytophagales</taxon>
        <taxon>Hymenobacteraceae</taxon>
        <taxon>Hymenobacter</taxon>
    </lineage>
</organism>
<evidence type="ECO:0000313" key="2">
    <source>
        <dbReference type="Proteomes" id="UP000831796"/>
    </source>
</evidence>
<dbReference type="RefSeq" id="WP_244674826.1">
    <property type="nucleotide sequence ID" value="NZ_CP095046.1"/>
</dbReference>
<accession>A0A8T9Q7E4</accession>
<gene>
    <name evidence="1" type="ORF">MUN79_22785</name>
</gene>